<dbReference type="EMBL" id="OB668297">
    <property type="protein sequence ID" value="CAD7234305.1"/>
    <property type="molecule type" value="Genomic_DNA"/>
</dbReference>
<reference evidence="2" key="1">
    <citation type="submission" date="2020-11" db="EMBL/GenBank/DDBJ databases">
        <authorList>
            <person name="Tran Van P."/>
        </authorList>
    </citation>
    <scope>NUCLEOTIDE SEQUENCE</scope>
</reference>
<dbReference type="AlphaFoldDB" id="A0A7R8WM27"/>
<gene>
    <name evidence="2" type="ORF">CTOB1V02_LOCUS12121</name>
</gene>
<proteinExistence type="predicted"/>
<sequence length="139" mass="16183">MPRNRRNRERDNEEEDVTPRRDLIRPAKKEKNAPMIEYLEYFKYVKKLPKSEVSAQRKWEAVELNAHQNHRSDVVLPGRARAFDLRSSLSCRPCGVLSTVQSVHPTPPFPPQSQSCSTAVLPPSHPRGDHWREKRRLAH</sequence>
<protein>
    <submittedName>
        <fullName evidence="2">Uncharacterized protein</fullName>
    </submittedName>
</protein>
<name>A0A7R8WM27_9CRUS</name>
<organism evidence="2">
    <name type="scientific">Cyprideis torosa</name>
    <dbReference type="NCBI Taxonomy" id="163714"/>
    <lineage>
        <taxon>Eukaryota</taxon>
        <taxon>Metazoa</taxon>
        <taxon>Ecdysozoa</taxon>
        <taxon>Arthropoda</taxon>
        <taxon>Crustacea</taxon>
        <taxon>Oligostraca</taxon>
        <taxon>Ostracoda</taxon>
        <taxon>Podocopa</taxon>
        <taxon>Podocopida</taxon>
        <taxon>Cytherocopina</taxon>
        <taxon>Cytheroidea</taxon>
        <taxon>Cytherideidae</taxon>
        <taxon>Cyprideis</taxon>
    </lineage>
</organism>
<feature type="region of interest" description="Disordered" evidence="1">
    <location>
        <begin position="104"/>
        <end position="139"/>
    </location>
</feature>
<feature type="region of interest" description="Disordered" evidence="1">
    <location>
        <begin position="1"/>
        <end position="29"/>
    </location>
</feature>
<evidence type="ECO:0000256" key="1">
    <source>
        <dbReference type="SAM" id="MobiDB-lite"/>
    </source>
</evidence>
<evidence type="ECO:0000313" key="2">
    <source>
        <dbReference type="EMBL" id="CAD7234305.1"/>
    </source>
</evidence>
<feature type="compositionally biased region" description="Basic and acidic residues" evidence="1">
    <location>
        <begin position="17"/>
        <end position="29"/>
    </location>
</feature>
<accession>A0A7R8WM27</accession>